<evidence type="ECO:0000259" key="2">
    <source>
        <dbReference type="Pfam" id="PF00144"/>
    </source>
</evidence>
<dbReference type="InterPro" id="IPR001466">
    <property type="entry name" value="Beta-lactam-related"/>
</dbReference>
<protein>
    <submittedName>
        <fullName evidence="3">CubicO group peptidase, beta-lactamase class C family</fullName>
    </submittedName>
</protein>
<dbReference type="Gene3D" id="3.40.710.10">
    <property type="entry name" value="DD-peptidase/beta-lactamase superfamily"/>
    <property type="match status" value="1"/>
</dbReference>
<dbReference type="InterPro" id="IPR050789">
    <property type="entry name" value="Diverse_Enzym_Activities"/>
</dbReference>
<organism evidence="3">
    <name type="scientific">Flexilinea flocculi</name>
    <dbReference type="NCBI Taxonomy" id="1678840"/>
    <lineage>
        <taxon>Bacteria</taxon>
        <taxon>Bacillati</taxon>
        <taxon>Chloroflexota</taxon>
        <taxon>Anaerolineae</taxon>
        <taxon>Anaerolineales</taxon>
        <taxon>Anaerolineaceae</taxon>
        <taxon>Flexilinea</taxon>
    </lineage>
</organism>
<feature type="domain" description="Beta-lactamase-related" evidence="2">
    <location>
        <begin position="3"/>
        <end position="340"/>
    </location>
</feature>
<gene>
    <name evidence="3" type="ORF">ATC1_11339</name>
</gene>
<keyword evidence="4" id="KW-1185">Reference proteome</keyword>
<dbReference type="SUPFAM" id="SSF56601">
    <property type="entry name" value="beta-lactamase/transpeptidase-like"/>
    <property type="match status" value="1"/>
</dbReference>
<accession>A0A0K8P9S1</accession>
<reference evidence="3" key="1">
    <citation type="journal article" date="2015" name="Genome Announc.">
        <title>Draft Genome Sequence of Anaerolineae Strain TC1, a Novel Isolate from a Methanogenic Wastewater Treatment System.</title>
        <authorList>
            <person name="Matsuura N."/>
            <person name="Tourlousse D.M."/>
            <person name="Sun L."/>
            <person name="Toyonaga M."/>
            <person name="Kuroda K."/>
            <person name="Ohashi A."/>
            <person name="Cruz R."/>
            <person name="Yamaguchi T."/>
            <person name="Sekiguchi Y."/>
        </authorList>
    </citation>
    <scope>NUCLEOTIDE SEQUENCE [LARGE SCALE GENOMIC DNA]</scope>
    <source>
        <strain evidence="3">TC1</strain>
    </source>
</reference>
<proteinExistence type="predicted"/>
<dbReference type="PANTHER" id="PTHR43283:SF11">
    <property type="entry name" value="BETA-LACTAMASE-RELATED DOMAIN-CONTAINING PROTEIN"/>
    <property type="match status" value="1"/>
</dbReference>
<keyword evidence="1" id="KW-0378">Hydrolase</keyword>
<name>A0A0K8P9S1_9CHLR</name>
<sequence length="364" mass="39941">MLPAAQICLMQYGEVILSESFGKIDQQDQIIPASNLTLFDLSAITKVFTATAWMRLVDREAIHLDDPLCALCPEFSGIRPILPTGSEKSIGTYPEHANPHYQTVDASKITFRQLLRHSAGLPSNMELFLLENPQQAREAVMRTPFVYEPDSDVVDSDIGYLLLGWAIENLCDTNLSTVIEDLILNPLHLLETGFRPLESSSSAPLPQPVEGIAPTKDLLWRNKWLRGEVNDRNSAFFNGIAGHAGLFSTASDLAAFGQAFLGGSDFLKADSLFAMTHSQAISRDGRLQYGLGFQLWSDDQAAAYKALSSEVFGLTGASECGLLVDPQRELVVAFLSNQGLNPHKLVMSTPFTSQLIRAILNDLQ</sequence>
<dbReference type="EMBL" id="DF968179">
    <property type="protein sequence ID" value="GAP39407.1"/>
    <property type="molecule type" value="Genomic_DNA"/>
</dbReference>
<dbReference type="Proteomes" id="UP000053370">
    <property type="component" value="Unassembled WGS sequence"/>
</dbReference>
<dbReference type="PANTHER" id="PTHR43283">
    <property type="entry name" value="BETA-LACTAMASE-RELATED"/>
    <property type="match status" value="1"/>
</dbReference>
<evidence type="ECO:0000313" key="3">
    <source>
        <dbReference type="EMBL" id="GAP39407.1"/>
    </source>
</evidence>
<dbReference type="STRING" id="1678840.ATC1_11339"/>
<dbReference type="AlphaFoldDB" id="A0A0K8P9S1"/>
<evidence type="ECO:0000313" key="4">
    <source>
        <dbReference type="Proteomes" id="UP000053370"/>
    </source>
</evidence>
<dbReference type="GO" id="GO:0016787">
    <property type="term" value="F:hydrolase activity"/>
    <property type="evidence" value="ECO:0007669"/>
    <property type="project" value="UniProtKB-KW"/>
</dbReference>
<evidence type="ECO:0000256" key="1">
    <source>
        <dbReference type="ARBA" id="ARBA00022801"/>
    </source>
</evidence>
<dbReference type="Pfam" id="PF00144">
    <property type="entry name" value="Beta-lactamase"/>
    <property type="match status" value="1"/>
</dbReference>
<dbReference type="InterPro" id="IPR012338">
    <property type="entry name" value="Beta-lactam/transpept-like"/>
</dbReference>